<feature type="domain" description="AMP-dependent synthetase/ligase" evidence="3">
    <location>
        <begin position="120"/>
        <end position="307"/>
    </location>
</feature>
<reference evidence="5 6" key="1">
    <citation type="submission" date="2020-08" db="EMBL/GenBank/DDBJ databases">
        <title>Genomic Encyclopedia of Type Strains, Phase IV (KMG-IV): sequencing the most valuable type-strain genomes for metagenomic binning, comparative biology and taxonomic classification.</title>
        <authorList>
            <person name="Goeker M."/>
        </authorList>
    </citation>
    <scope>NUCLEOTIDE SEQUENCE [LARGE SCALE GENOMIC DNA]</scope>
    <source>
        <strain evidence="5 6">DSM 21255</strain>
    </source>
</reference>
<dbReference type="Pfam" id="PF00501">
    <property type="entry name" value="AMP-binding"/>
    <property type="match status" value="1"/>
</dbReference>
<dbReference type="Pfam" id="PF13193">
    <property type="entry name" value="AMP-binding_C"/>
    <property type="match status" value="1"/>
</dbReference>
<dbReference type="InterPro" id="IPR000873">
    <property type="entry name" value="AMP-dep_synth/lig_dom"/>
</dbReference>
<dbReference type="AlphaFoldDB" id="A0A841R3E1"/>
<evidence type="ECO:0000256" key="1">
    <source>
        <dbReference type="ARBA" id="ARBA00006432"/>
    </source>
</evidence>
<comment type="caution">
    <text evidence="5">The sequence shown here is derived from an EMBL/GenBank/DDBJ whole genome shotgun (WGS) entry which is preliminary data.</text>
</comment>
<dbReference type="Gene3D" id="3.30.300.30">
    <property type="match status" value="1"/>
</dbReference>
<dbReference type="PANTHER" id="PTHR43201">
    <property type="entry name" value="ACYL-COA SYNTHETASE"/>
    <property type="match status" value="1"/>
</dbReference>
<dbReference type="Gene3D" id="3.40.50.12780">
    <property type="entry name" value="N-terminal domain of ligase-like"/>
    <property type="match status" value="2"/>
</dbReference>
<proteinExistence type="inferred from homology"/>
<evidence type="ECO:0000259" key="3">
    <source>
        <dbReference type="Pfam" id="PF00501"/>
    </source>
</evidence>
<dbReference type="InterPro" id="IPR045851">
    <property type="entry name" value="AMP-bd_C_sf"/>
</dbReference>
<accession>A0A841R3E1</accession>
<dbReference type="OrthoDB" id="9757771at2"/>
<dbReference type="SUPFAM" id="SSF56801">
    <property type="entry name" value="Acetyl-CoA synthetase-like"/>
    <property type="match status" value="1"/>
</dbReference>
<comment type="similarity">
    <text evidence="1">Belongs to the ATP-dependent AMP-binding enzyme family.</text>
</comment>
<dbReference type="GeneID" id="93486661"/>
<dbReference type="RefSeq" id="WP_159823360.1">
    <property type="nucleotide sequence ID" value="NZ_CABWNB010000006.1"/>
</dbReference>
<keyword evidence="6" id="KW-1185">Reference proteome</keyword>
<protein>
    <submittedName>
        <fullName evidence="5">Long-chain acyl-CoA synthetase</fullName>
        <ecNumber evidence="5">6.2.1.3</ecNumber>
    </submittedName>
</protein>
<dbReference type="Proteomes" id="UP000591941">
    <property type="component" value="Unassembled WGS sequence"/>
</dbReference>
<gene>
    <name evidence="5" type="ORF">HNR45_001407</name>
</gene>
<evidence type="ECO:0000313" key="6">
    <source>
        <dbReference type="Proteomes" id="UP000591941"/>
    </source>
</evidence>
<evidence type="ECO:0000256" key="2">
    <source>
        <dbReference type="ARBA" id="ARBA00022598"/>
    </source>
</evidence>
<evidence type="ECO:0000259" key="4">
    <source>
        <dbReference type="Pfam" id="PF13193"/>
    </source>
</evidence>
<dbReference type="GO" id="GO:0004467">
    <property type="term" value="F:long-chain fatty acid-CoA ligase activity"/>
    <property type="evidence" value="ECO:0007669"/>
    <property type="project" value="UniProtKB-EC"/>
</dbReference>
<name>A0A841R3E1_9FIRM</name>
<keyword evidence="2 5" id="KW-0436">Ligase</keyword>
<sequence>MSNFIHRLRHWAKACPEKIALQVDEKRYTYAKLFHEIDALAANLPFPSGSGVLIQETDPARQWLLFLASRKAGLRPVLCHPDLPAEDVRNIAESNGLCLFDGTIGPSDVTKIPAAAEFGILSSGSTGLPKLFWREEHSWTDYFPIQNKIFGINEKSRLFFHGSFSFTGNFNSFACVFWAGGFARTISAYAPRRWWYILQEESINTLYLLPVKLRQILRAAKTDIAPAMRAVFTGSQSLDKELSAALQNHFPQALITLYYGAGELNYITYCHIDEWDREPGIVGKPFPQVRVRIKDASIYVTTPFGVIGSDHEMTLGDTGAWTPRGNIRFTGRSNAVINCAGRKISVAKVEDALRETPLIKDVTIFAVPDTKRGEVPAAAVVVEQKQPLSTLRKMALRLPSIERPRYWLQYAELPLNSCSKPDVHAMLADWQATQKKDA</sequence>
<feature type="domain" description="AMP-binding enzyme C-terminal" evidence="4">
    <location>
        <begin position="348"/>
        <end position="417"/>
    </location>
</feature>
<dbReference type="EC" id="6.2.1.3" evidence="5"/>
<dbReference type="EMBL" id="JACHHI010000008">
    <property type="protein sequence ID" value="MBB6478336.1"/>
    <property type="molecule type" value="Genomic_DNA"/>
</dbReference>
<dbReference type="GO" id="GO:0031956">
    <property type="term" value="F:medium-chain fatty acid-CoA ligase activity"/>
    <property type="evidence" value="ECO:0007669"/>
    <property type="project" value="TreeGrafter"/>
</dbReference>
<evidence type="ECO:0000313" key="5">
    <source>
        <dbReference type="EMBL" id="MBB6478336.1"/>
    </source>
</evidence>
<dbReference type="PANTHER" id="PTHR43201:SF5">
    <property type="entry name" value="MEDIUM-CHAIN ACYL-COA LIGASE ACSF2, MITOCHONDRIAL"/>
    <property type="match status" value="1"/>
</dbReference>
<dbReference type="InterPro" id="IPR042099">
    <property type="entry name" value="ANL_N_sf"/>
</dbReference>
<organism evidence="5 6">
    <name type="scientific">Negativicoccus succinicivorans</name>
    <dbReference type="NCBI Taxonomy" id="620903"/>
    <lineage>
        <taxon>Bacteria</taxon>
        <taxon>Bacillati</taxon>
        <taxon>Bacillota</taxon>
        <taxon>Negativicutes</taxon>
        <taxon>Veillonellales</taxon>
        <taxon>Veillonellaceae</taxon>
        <taxon>Negativicoccus</taxon>
    </lineage>
</organism>
<dbReference type="InterPro" id="IPR025110">
    <property type="entry name" value="AMP-bd_C"/>
</dbReference>